<dbReference type="Gene3D" id="1.10.10.10">
    <property type="entry name" value="Winged helix-like DNA-binding domain superfamily/Winged helix DNA-binding domain"/>
    <property type="match status" value="1"/>
</dbReference>
<feature type="domain" description="IclR-ED" evidence="5">
    <location>
        <begin position="72"/>
        <end position="250"/>
    </location>
</feature>
<dbReference type="PANTHER" id="PTHR30136:SF24">
    <property type="entry name" value="HTH-TYPE TRANSCRIPTIONAL REPRESSOR ALLR"/>
    <property type="match status" value="1"/>
</dbReference>
<dbReference type="SUPFAM" id="SSF46785">
    <property type="entry name" value="Winged helix' DNA-binding domain"/>
    <property type="match status" value="1"/>
</dbReference>
<keyword evidence="1" id="KW-0805">Transcription regulation</keyword>
<keyword evidence="2" id="KW-0238">DNA-binding</keyword>
<evidence type="ECO:0000256" key="1">
    <source>
        <dbReference type="ARBA" id="ARBA00023015"/>
    </source>
</evidence>
<gene>
    <name evidence="6" type="ORF">IAD42_04555</name>
</gene>
<dbReference type="Gene3D" id="3.30.450.40">
    <property type="match status" value="1"/>
</dbReference>
<dbReference type="InterPro" id="IPR036388">
    <property type="entry name" value="WH-like_DNA-bd_sf"/>
</dbReference>
<dbReference type="Proteomes" id="UP000886876">
    <property type="component" value="Unassembled WGS sequence"/>
</dbReference>
<name>A0A9D1K7U9_9FIRM</name>
<dbReference type="InterPro" id="IPR029016">
    <property type="entry name" value="GAF-like_dom_sf"/>
</dbReference>
<evidence type="ECO:0000313" key="7">
    <source>
        <dbReference type="Proteomes" id="UP000886876"/>
    </source>
</evidence>
<dbReference type="InterPro" id="IPR050707">
    <property type="entry name" value="HTH_MetabolicPath_Reg"/>
</dbReference>
<dbReference type="SMART" id="SM00346">
    <property type="entry name" value="HTH_ICLR"/>
    <property type="match status" value="1"/>
</dbReference>
<dbReference type="GO" id="GO:0045892">
    <property type="term" value="P:negative regulation of DNA-templated transcription"/>
    <property type="evidence" value="ECO:0007669"/>
    <property type="project" value="TreeGrafter"/>
</dbReference>
<organism evidence="6 7">
    <name type="scientific">Candidatus Scatomorpha pullistercoris</name>
    <dbReference type="NCBI Taxonomy" id="2840929"/>
    <lineage>
        <taxon>Bacteria</taxon>
        <taxon>Bacillati</taxon>
        <taxon>Bacillota</taxon>
        <taxon>Clostridia</taxon>
        <taxon>Eubacteriales</taxon>
        <taxon>Candidatus Scatomorpha</taxon>
    </lineage>
</organism>
<dbReference type="InterPro" id="IPR005471">
    <property type="entry name" value="Tscrpt_reg_IclR_N"/>
</dbReference>
<protein>
    <submittedName>
        <fullName evidence="6">IclR family transcriptional regulator</fullName>
    </submittedName>
</protein>
<dbReference type="AlphaFoldDB" id="A0A9D1K7U9"/>
<dbReference type="GO" id="GO:0003700">
    <property type="term" value="F:DNA-binding transcription factor activity"/>
    <property type="evidence" value="ECO:0007669"/>
    <property type="project" value="TreeGrafter"/>
</dbReference>
<dbReference type="SUPFAM" id="SSF55781">
    <property type="entry name" value="GAF domain-like"/>
    <property type="match status" value="1"/>
</dbReference>
<feature type="domain" description="HTH iclR-type" evidence="4">
    <location>
        <begin position="10"/>
        <end position="71"/>
    </location>
</feature>
<comment type="caution">
    <text evidence="6">The sequence shown here is derived from an EMBL/GenBank/DDBJ whole genome shotgun (WGS) entry which is preliminary data.</text>
</comment>
<proteinExistence type="predicted"/>
<evidence type="ECO:0000256" key="2">
    <source>
        <dbReference type="ARBA" id="ARBA00023125"/>
    </source>
</evidence>
<reference evidence="6" key="2">
    <citation type="journal article" date="2021" name="PeerJ">
        <title>Extensive microbial diversity within the chicken gut microbiome revealed by metagenomics and culture.</title>
        <authorList>
            <person name="Gilroy R."/>
            <person name="Ravi A."/>
            <person name="Getino M."/>
            <person name="Pursley I."/>
            <person name="Horton D.L."/>
            <person name="Alikhan N.F."/>
            <person name="Baker D."/>
            <person name="Gharbi K."/>
            <person name="Hall N."/>
            <person name="Watson M."/>
            <person name="Adriaenssens E.M."/>
            <person name="Foster-Nyarko E."/>
            <person name="Jarju S."/>
            <person name="Secka A."/>
            <person name="Antonio M."/>
            <person name="Oren A."/>
            <person name="Chaudhuri R.R."/>
            <person name="La Ragione R."/>
            <person name="Hildebrand F."/>
            <person name="Pallen M.J."/>
        </authorList>
    </citation>
    <scope>NUCLEOTIDE SEQUENCE</scope>
    <source>
        <strain evidence="6">ChiHecec3B27-6122</strain>
    </source>
</reference>
<evidence type="ECO:0000259" key="4">
    <source>
        <dbReference type="PROSITE" id="PS51077"/>
    </source>
</evidence>
<accession>A0A9D1K7U9</accession>
<keyword evidence="3" id="KW-0804">Transcription</keyword>
<evidence type="ECO:0000256" key="3">
    <source>
        <dbReference type="ARBA" id="ARBA00023163"/>
    </source>
</evidence>
<dbReference type="PROSITE" id="PS51077">
    <property type="entry name" value="HTH_ICLR"/>
    <property type="match status" value="1"/>
</dbReference>
<dbReference type="GO" id="GO:0003677">
    <property type="term" value="F:DNA binding"/>
    <property type="evidence" value="ECO:0007669"/>
    <property type="project" value="UniProtKB-KW"/>
</dbReference>
<dbReference type="InterPro" id="IPR036390">
    <property type="entry name" value="WH_DNA-bd_sf"/>
</dbReference>
<dbReference type="PROSITE" id="PS51078">
    <property type="entry name" value="ICLR_ED"/>
    <property type="match status" value="1"/>
</dbReference>
<dbReference type="Pfam" id="PF09339">
    <property type="entry name" value="HTH_IclR"/>
    <property type="match status" value="1"/>
</dbReference>
<reference evidence="6" key="1">
    <citation type="submission" date="2020-10" db="EMBL/GenBank/DDBJ databases">
        <authorList>
            <person name="Gilroy R."/>
        </authorList>
    </citation>
    <scope>NUCLEOTIDE SEQUENCE</scope>
    <source>
        <strain evidence="6">ChiHecec3B27-6122</strain>
    </source>
</reference>
<evidence type="ECO:0000313" key="6">
    <source>
        <dbReference type="EMBL" id="HIS97228.1"/>
    </source>
</evidence>
<dbReference type="Pfam" id="PF01614">
    <property type="entry name" value="IclR_C"/>
    <property type="match status" value="1"/>
</dbReference>
<evidence type="ECO:0000259" key="5">
    <source>
        <dbReference type="PROSITE" id="PS51078"/>
    </source>
</evidence>
<dbReference type="InterPro" id="IPR014757">
    <property type="entry name" value="Tscrpt_reg_IclR_C"/>
</dbReference>
<sequence length="250" mass="27936">MEEKGKKEFSRSVDNAVRLIACYADKEERGISELARELDLSKASVARIVASLEKGRFLMQNPETGKYRLGVGMMLYGSLARERNELANALAPAMRNIAQKYQSTTHLATLTGSELMIINKISAGPFVYMTSRVGGTLQAHATAAGKCILAYLDEPRLQEYLENAKLDKLTDNTITDKNRLIEVLRLIRERGYSVDDEESHEGLYCIAVPVFDVTKKPIAAMSISGRKELLSAQEEDIVRYLHATLKEYLT</sequence>
<dbReference type="PANTHER" id="PTHR30136">
    <property type="entry name" value="HELIX-TURN-HELIX TRANSCRIPTIONAL REGULATOR, ICLR FAMILY"/>
    <property type="match status" value="1"/>
</dbReference>
<dbReference type="EMBL" id="DVJS01000110">
    <property type="protein sequence ID" value="HIS97228.1"/>
    <property type="molecule type" value="Genomic_DNA"/>
</dbReference>